<dbReference type="GO" id="GO:0015074">
    <property type="term" value="P:DNA integration"/>
    <property type="evidence" value="ECO:0007669"/>
    <property type="project" value="InterPro"/>
</dbReference>
<dbReference type="InterPro" id="IPR011010">
    <property type="entry name" value="DNA_brk_join_enz"/>
</dbReference>
<gene>
    <name evidence="2" type="ORF">AQJ46_49630</name>
</gene>
<organism evidence="2 3">
    <name type="scientific">Streptomyces canus</name>
    <dbReference type="NCBI Taxonomy" id="58343"/>
    <lineage>
        <taxon>Bacteria</taxon>
        <taxon>Bacillati</taxon>
        <taxon>Actinomycetota</taxon>
        <taxon>Actinomycetes</taxon>
        <taxon>Kitasatosporales</taxon>
        <taxon>Streptomycetaceae</taxon>
        <taxon>Streptomyces</taxon>
        <taxon>Streptomyces aurantiacus group</taxon>
    </lineage>
</organism>
<evidence type="ECO:0000313" key="2">
    <source>
        <dbReference type="EMBL" id="KUN54910.1"/>
    </source>
</evidence>
<accession>A0A101RK47</accession>
<dbReference type="SUPFAM" id="SSF56349">
    <property type="entry name" value="DNA breaking-rejoining enzymes"/>
    <property type="match status" value="1"/>
</dbReference>
<proteinExistence type="predicted"/>
<sequence length="602" mass="66765">METDEEEVEASSGYRLLSVLIPQEVANYSELFTHDRCRAGFRPWGGASAYSVIGSPKRQGNKTQPAREELLQPLLHDCLFLIQVLAPEALALRDKIEREFVPDRKDGSKRGVRSVARERQAALEQVLRRHIAEDRPFIEVERRAQGARKRWGWDETHPLGRVSIIAILREAGIHATAARTVRSSAKGGILSPGGLLEPLKPLLEEAIHLVGTTPPWGRNAPLVPRADGRGDVPWTLPIHRRGLDVVLDRIRTACLIVIALVSGMRRCELIELPRDCQLPHEGTSGRIRYRLKSKLIKGQGYDRTVWDEWVVAEEAFHAAGIAHYIAGEEASHLFSATLDFDECLKRLRRFTNGPEGARLGLTPIPDDLLNLRMLRRTLAVEIAHRPGGLLAAKIQLKHLSVATTEGYANRPGGAQAKFLAEIGEEEQKRNLTLTLQAFRDYQNGRWPAGPGARELLTFFRSVEDELGELQVATPVIKHSDQEVITLLGRRAGALHLGVANYCWFLDPDKALCLKLAKTKDRSRPLAGMCDSARCPQATHHPCHRPVWAASAANSRVFIGKIGRGQKTERARLQVEADRAEAIVAGIDAAQTADHGGRRGPDH</sequence>
<protein>
    <submittedName>
        <fullName evidence="2">Uncharacterized protein</fullName>
    </submittedName>
</protein>
<evidence type="ECO:0000313" key="3">
    <source>
        <dbReference type="Proteomes" id="UP000053669"/>
    </source>
</evidence>
<dbReference type="Gene3D" id="1.10.443.10">
    <property type="entry name" value="Intergrase catalytic core"/>
    <property type="match status" value="1"/>
</dbReference>
<name>A0A101RK47_9ACTN</name>
<dbReference type="AlphaFoldDB" id="A0A101RK47"/>
<dbReference type="GO" id="GO:0006310">
    <property type="term" value="P:DNA recombination"/>
    <property type="evidence" value="ECO:0007669"/>
    <property type="project" value="UniProtKB-KW"/>
</dbReference>
<comment type="caution">
    <text evidence="2">The sequence shown here is derived from an EMBL/GenBank/DDBJ whole genome shotgun (WGS) entry which is preliminary data.</text>
</comment>
<reference evidence="2 3" key="1">
    <citation type="submission" date="2015-10" db="EMBL/GenBank/DDBJ databases">
        <title>Draft genome sequence of Streptomyces canus DSM 40017, type strain for the species Streptomyces canus.</title>
        <authorList>
            <person name="Ruckert C."/>
            <person name="Winkler A."/>
            <person name="Kalinowski J."/>
            <person name="Kampfer P."/>
            <person name="Glaeser S."/>
        </authorList>
    </citation>
    <scope>NUCLEOTIDE SEQUENCE [LARGE SCALE GENOMIC DNA]</scope>
    <source>
        <strain evidence="2 3">DSM 40017</strain>
    </source>
</reference>
<dbReference type="GO" id="GO:0003677">
    <property type="term" value="F:DNA binding"/>
    <property type="evidence" value="ECO:0007669"/>
    <property type="project" value="InterPro"/>
</dbReference>
<evidence type="ECO:0000256" key="1">
    <source>
        <dbReference type="ARBA" id="ARBA00023172"/>
    </source>
</evidence>
<dbReference type="STRING" id="58343.AQJ46_49630"/>
<dbReference type="EMBL" id="LMWU01000082">
    <property type="protein sequence ID" value="KUN54910.1"/>
    <property type="molecule type" value="Genomic_DNA"/>
</dbReference>
<dbReference type="Proteomes" id="UP000053669">
    <property type="component" value="Unassembled WGS sequence"/>
</dbReference>
<dbReference type="InterPro" id="IPR013762">
    <property type="entry name" value="Integrase-like_cat_sf"/>
</dbReference>
<keyword evidence="1" id="KW-0233">DNA recombination</keyword>